<dbReference type="InterPro" id="IPR011009">
    <property type="entry name" value="Kinase-like_dom_sf"/>
</dbReference>
<feature type="domain" description="Protein kinase" evidence="5">
    <location>
        <begin position="9"/>
        <end position="277"/>
    </location>
</feature>
<name>A0A1Y2BSF3_9FUNG</name>
<dbReference type="SUPFAM" id="SSF56112">
    <property type="entry name" value="Protein kinase-like (PK-like)"/>
    <property type="match status" value="1"/>
</dbReference>
<dbReference type="AlphaFoldDB" id="A0A1Y2BSF3"/>
<evidence type="ECO:0000313" key="6">
    <source>
        <dbReference type="EMBL" id="ORY37567.1"/>
    </source>
</evidence>
<dbReference type="InterPro" id="IPR011990">
    <property type="entry name" value="TPR-like_helical_dom_sf"/>
</dbReference>
<reference evidence="6 7" key="1">
    <citation type="submission" date="2016-07" db="EMBL/GenBank/DDBJ databases">
        <title>Pervasive Adenine N6-methylation of Active Genes in Fungi.</title>
        <authorList>
            <consortium name="DOE Joint Genome Institute"/>
            <person name="Mondo S.J."/>
            <person name="Dannebaum R.O."/>
            <person name="Kuo R.C."/>
            <person name="Labutti K."/>
            <person name="Haridas S."/>
            <person name="Kuo A."/>
            <person name="Salamov A."/>
            <person name="Ahrendt S.R."/>
            <person name="Lipzen A."/>
            <person name="Sullivan W."/>
            <person name="Andreopoulos W.B."/>
            <person name="Clum A."/>
            <person name="Lindquist E."/>
            <person name="Daum C."/>
            <person name="Ramamoorthy G.K."/>
            <person name="Gryganskyi A."/>
            <person name="Culley D."/>
            <person name="Magnuson J.K."/>
            <person name="James T.Y."/>
            <person name="O'Malley M.A."/>
            <person name="Stajich J.E."/>
            <person name="Spatafora J.W."/>
            <person name="Visel A."/>
            <person name="Grigoriev I.V."/>
        </authorList>
    </citation>
    <scope>NUCLEOTIDE SEQUENCE [LARGE SCALE GENOMIC DNA]</scope>
    <source>
        <strain evidence="6 7">JEL800</strain>
    </source>
</reference>
<dbReference type="PROSITE" id="PS00108">
    <property type="entry name" value="PROTEIN_KINASE_ST"/>
    <property type="match status" value="1"/>
</dbReference>
<dbReference type="PROSITE" id="PS00107">
    <property type="entry name" value="PROTEIN_KINASE_ATP"/>
    <property type="match status" value="1"/>
</dbReference>
<sequence>MLVQNVEVTISNKELGRGCYGVVYAGKYGTTDVAIKTFGLVPANSDDLAKAMQEASIWHSLKHPNIATHWGIAYDETKRPMLVVERLQMNLLERLKSNPTARERIKWLIDIAQAFRYLNSLNPPVIHRDLKPDNVLIDSSDKALLSDFGMSRVQALYTYHAVEPTKGCLLYAPPESYRRHYKATPKYDVYSFGMTMYEITTGRAPFAGEEVLDPQLVINWISVGERPDRRDSNGNEPAVHEIPDDLWNLIERCWDQDPNKRPDFTTICLELNSITFLENGDYDIPLQNQPKSSIVGDSAASAQTASLTSELEGFQFLDMNEDNLESNGLVASQPLPSSFAVRNIDLSLASPEEKSIISAAKNIAEGAYVLAVRYREGIDFEQNLEKSIMWFTFSANHGDPGAQFELAIYYYRGVNVPQDLRKAAKLFRLAASQGYVLAQVMLGRCYQLGEGVEKNMEKAASLYHLVNQSEDPKAAGLLDAVKQYMIKSYDFDETLTNSIFLEE</sequence>
<keyword evidence="6" id="KW-0418">Kinase</keyword>
<comment type="caution">
    <text evidence="6">The sequence shown here is derived from an EMBL/GenBank/DDBJ whole genome shotgun (WGS) entry which is preliminary data.</text>
</comment>
<dbReference type="InterPro" id="IPR017441">
    <property type="entry name" value="Protein_kinase_ATP_BS"/>
</dbReference>
<evidence type="ECO:0000313" key="7">
    <source>
        <dbReference type="Proteomes" id="UP000193642"/>
    </source>
</evidence>
<feature type="binding site" evidence="4">
    <location>
        <position position="36"/>
    </location>
    <ligand>
        <name>ATP</name>
        <dbReference type="ChEBI" id="CHEBI:30616"/>
    </ligand>
</feature>
<dbReference type="Gene3D" id="1.10.510.10">
    <property type="entry name" value="Transferase(Phosphotransferase) domain 1"/>
    <property type="match status" value="1"/>
</dbReference>
<evidence type="ECO:0000256" key="3">
    <source>
        <dbReference type="ARBA" id="ARBA00022840"/>
    </source>
</evidence>
<accession>A0A1Y2BSF3</accession>
<keyword evidence="1" id="KW-0723">Serine/threonine-protein kinase</keyword>
<evidence type="ECO:0000256" key="4">
    <source>
        <dbReference type="PROSITE-ProRule" id="PRU10141"/>
    </source>
</evidence>
<keyword evidence="7" id="KW-1185">Reference proteome</keyword>
<keyword evidence="3 4" id="KW-0067">ATP-binding</keyword>
<dbReference type="SMART" id="SM00671">
    <property type="entry name" value="SEL1"/>
    <property type="match status" value="3"/>
</dbReference>
<dbReference type="SUPFAM" id="SSF81901">
    <property type="entry name" value="HCP-like"/>
    <property type="match status" value="1"/>
</dbReference>
<dbReference type="InterPro" id="IPR051681">
    <property type="entry name" value="Ser/Thr_Kinases-Pseudokinases"/>
</dbReference>
<dbReference type="PROSITE" id="PS50011">
    <property type="entry name" value="PROTEIN_KINASE_DOM"/>
    <property type="match status" value="1"/>
</dbReference>
<proteinExistence type="predicted"/>
<dbReference type="InterPro" id="IPR006597">
    <property type="entry name" value="Sel1-like"/>
</dbReference>
<dbReference type="GO" id="GO:0005524">
    <property type="term" value="F:ATP binding"/>
    <property type="evidence" value="ECO:0007669"/>
    <property type="project" value="UniProtKB-UniRule"/>
</dbReference>
<protein>
    <submittedName>
        <fullName evidence="6">Kinase-like protein</fullName>
    </submittedName>
</protein>
<keyword evidence="2 4" id="KW-0547">Nucleotide-binding</keyword>
<dbReference type="InterPro" id="IPR008271">
    <property type="entry name" value="Ser/Thr_kinase_AS"/>
</dbReference>
<dbReference type="OrthoDB" id="10261027at2759"/>
<dbReference type="PANTHER" id="PTHR44329:SF260">
    <property type="entry name" value="PROTEIN KINASE DOMAIN-CONTAINING PROTEIN"/>
    <property type="match status" value="1"/>
</dbReference>
<dbReference type="Gene3D" id="1.25.40.10">
    <property type="entry name" value="Tetratricopeptide repeat domain"/>
    <property type="match status" value="1"/>
</dbReference>
<evidence type="ECO:0000256" key="1">
    <source>
        <dbReference type="ARBA" id="ARBA00022527"/>
    </source>
</evidence>
<dbReference type="STRING" id="329046.A0A1Y2BSF3"/>
<gene>
    <name evidence="6" type="ORF">BCR33DRAFT_789551</name>
</gene>
<dbReference type="Proteomes" id="UP000193642">
    <property type="component" value="Unassembled WGS sequence"/>
</dbReference>
<dbReference type="InterPro" id="IPR000719">
    <property type="entry name" value="Prot_kinase_dom"/>
</dbReference>
<dbReference type="Pfam" id="PF08238">
    <property type="entry name" value="Sel1"/>
    <property type="match status" value="3"/>
</dbReference>
<evidence type="ECO:0000259" key="5">
    <source>
        <dbReference type="PROSITE" id="PS50011"/>
    </source>
</evidence>
<dbReference type="EMBL" id="MCGO01000049">
    <property type="protein sequence ID" value="ORY37567.1"/>
    <property type="molecule type" value="Genomic_DNA"/>
</dbReference>
<dbReference type="PANTHER" id="PTHR44329">
    <property type="entry name" value="SERINE/THREONINE-PROTEIN KINASE TNNI3K-RELATED"/>
    <property type="match status" value="1"/>
</dbReference>
<dbReference type="SMART" id="SM00220">
    <property type="entry name" value="S_TKc"/>
    <property type="match status" value="1"/>
</dbReference>
<evidence type="ECO:0000256" key="2">
    <source>
        <dbReference type="ARBA" id="ARBA00022741"/>
    </source>
</evidence>
<keyword evidence="6" id="KW-0808">Transferase</keyword>
<dbReference type="GO" id="GO:0004674">
    <property type="term" value="F:protein serine/threonine kinase activity"/>
    <property type="evidence" value="ECO:0007669"/>
    <property type="project" value="UniProtKB-KW"/>
</dbReference>
<dbReference type="Pfam" id="PF07714">
    <property type="entry name" value="PK_Tyr_Ser-Thr"/>
    <property type="match status" value="1"/>
</dbReference>
<organism evidence="6 7">
    <name type="scientific">Rhizoclosmatium globosum</name>
    <dbReference type="NCBI Taxonomy" id="329046"/>
    <lineage>
        <taxon>Eukaryota</taxon>
        <taxon>Fungi</taxon>
        <taxon>Fungi incertae sedis</taxon>
        <taxon>Chytridiomycota</taxon>
        <taxon>Chytridiomycota incertae sedis</taxon>
        <taxon>Chytridiomycetes</taxon>
        <taxon>Chytridiales</taxon>
        <taxon>Chytriomycetaceae</taxon>
        <taxon>Rhizoclosmatium</taxon>
    </lineage>
</organism>
<dbReference type="InterPro" id="IPR001245">
    <property type="entry name" value="Ser-Thr/Tyr_kinase_cat_dom"/>
</dbReference>